<feature type="transmembrane region" description="Helical" evidence="1">
    <location>
        <begin position="53"/>
        <end position="75"/>
    </location>
</feature>
<dbReference type="AlphaFoldDB" id="A0A804QXG0"/>
<keyword evidence="3" id="KW-1185">Reference proteome</keyword>
<accession>A0A804QXG0</accession>
<reference evidence="2" key="3">
    <citation type="submission" date="2021-05" db="UniProtKB">
        <authorList>
            <consortium name="EnsemblPlants"/>
        </authorList>
    </citation>
    <scope>IDENTIFICATION</scope>
    <source>
        <strain evidence="2">cv. B73</strain>
    </source>
</reference>
<dbReference type="Proteomes" id="UP000007305">
    <property type="component" value="Chromosome 8"/>
</dbReference>
<keyword evidence="1" id="KW-1133">Transmembrane helix</keyword>
<dbReference type="Gramene" id="Zm00001eb360760_T001">
    <property type="protein sequence ID" value="Zm00001eb360760_P001"/>
    <property type="gene ID" value="Zm00001eb360760"/>
</dbReference>
<dbReference type="EnsemblPlants" id="Zm00001eb360760_T001">
    <property type="protein sequence ID" value="Zm00001eb360760_P001"/>
    <property type="gene ID" value="Zm00001eb360760"/>
</dbReference>
<reference evidence="2" key="2">
    <citation type="submission" date="2019-07" db="EMBL/GenBank/DDBJ databases">
        <authorList>
            <person name="Seetharam A."/>
            <person name="Woodhouse M."/>
            <person name="Cannon E."/>
        </authorList>
    </citation>
    <scope>NUCLEOTIDE SEQUENCE [LARGE SCALE GENOMIC DNA]</scope>
    <source>
        <strain evidence="2">cv. B73</strain>
    </source>
</reference>
<organism evidence="2 3">
    <name type="scientific">Zea mays</name>
    <name type="common">Maize</name>
    <dbReference type="NCBI Taxonomy" id="4577"/>
    <lineage>
        <taxon>Eukaryota</taxon>
        <taxon>Viridiplantae</taxon>
        <taxon>Streptophyta</taxon>
        <taxon>Embryophyta</taxon>
        <taxon>Tracheophyta</taxon>
        <taxon>Spermatophyta</taxon>
        <taxon>Magnoliopsida</taxon>
        <taxon>Liliopsida</taxon>
        <taxon>Poales</taxon>
        <taxon>Poaceae</taxon>
        <taxon>PACMAD clade</taxon>
        <taxon>Panicoideae</taxon>
        <taxon>Andropogonodae</taxon>
        <taxon>Andropogoneae</taxon>
        <taxon>Tripsacinae</taxon>
        <taxon>Zea</taxon>
    </lineage>
</organism>
<keyword evidence="1" id="KW-0472">Membrane</keyword>
<sequence>MHHGLFVISIDGQAVSISNQDKNYMKMQVCSYQILLLKSKFNKFFWRKHSSQVFVIVIGSISLILIPAASCQLYYCKPPSCLLPVQCTLVFTFAIALLILMFLKLHRPPSCLLPVQVVGLGDWLLRYLLYVHVL</sequence>
<name>A0A804QXG0_MAIZE</name>
<dbReference type="InParanoid" id="A0A804QXG0"/>
<reference evidence="3" key="1">
    <citation type="journal article" date="2009" name="Science">
        <title>The B73 maize genome: complexity, diversity, and dynamics.</title>
        <authorList>
            <person name="Schnable P.S."/>
            <person name="Ware D."/>
            <person name="Fulton R.S."/>
            <person name="Stein J.C."/>
            <person name="Wei F."/>
            <person name="Pasternak S."/>
            <person name="Liang C."/>
            <person name="Zhang J."/>
            <person name="Fulton L."/>
            <person name="Graves T.A."/>
            <person name="Minx P."/>
            <person name="Reily A.D."/>
            <person name="Courtney L."/>
            <person name="Kruchowski S.S."/>
            <person name="Tomlinson C."/>
            <person name="Strong C."/>
            <person name="Delehaunty K."/>
            <person name="Fronick C."/>
            <person name="Courtney B."/>
            <person name="Rock S.M."/>
            <person name="Belter E."/>
            <person name="Du F."/>
            <person name="Kim K."/>
            <person name="Abbott R.M."/>
            <person name="Cotton M."/>
            <person name="Levy A."/>
            <person name="Marchetto P."/>
            <person name="Ochoa K."/>
            <person name="Jackson S.M."/>
            <person name="Gillam B."/>
            <person name="Chen W."/>
            <person name="Yan L."/>
            <person name="Higginbotham J."/>
            <person name="Cardenas M."/>
            <person name="Waligorski J."/>
            <person name="Applebaum E."/>
            <person name="Phelps L."/>
            <person name="Falcone J."/>
            <person name="Kanchi K."/>
            <person name="Thane T."/>
            <person name="Scimone A."/>
            <person name="Thane N."/>
            <person name="Henke J."/>
            <person name="Wang T."/>
            <person name="Ruppert J."/>
            <person name="Shah N."/>
            <person name="Rotter K."/>
            <person name="Hodges J."/>
            <person name="Ingenthron E."/>
            <person name="Cordes M."/>
            <person name="Kohlberg S."/>
            <person name="Sgro J."/>
            <person name="Delgado B."/>
            <person name="Mead K."/>
            <person name="Chinwalla A."/>
            <person name="Leonard S."/>
            <person name="Crouse K."/>
            <person name="Collura K."/>
            <person name="Kudrna D."/>
            <person name="Currie J."/>
            <person name="He R."/>
            <person name="Angelova A."/>
            <person name="Rajasekar S."/>
            <person name="Mueller T."/>
            <person name="Lomeli R."/>
            <person name="Scara G."/>
            <person name="Ko A."/>
            <person name="Delaney K."/>
            <person name="Wissotski M."/>
            <person name="Lopez G."/>
            <person name="Campos D."/>
            <person name="Braidotti M."/>
            <person name="Ashley E."/>
            <person name="Golser W."/>
            <person name="Kim H."/>
            <person name="Lee S."/>
            <person name="Lin J."/>
            <person name="Dujmic Z."/>
            <person name="Kim W."/>
            <person name="Talag J."/>
            <person name="Zuccolo A."/>
            <person name="Fan C."/>
            <person name="Sebastian A."/>
            <person name="Kramer M."/>
            <person name="Spiegel L."/>
            <person name="Nascimento L."/>
            <person name="Zutavern T."/>
            <person name="Miller B."/>
            <person name="Ambroise C."/>
            <person name="Muller S."/>
            <person name="Spooner W."/>
            <person name="Narechania A."/>
            <person name="Ren L."/>
            <person name="Wei S."/>
            <person name="Kumari S."/>
            <person name="Faga B."/>
            <person name="Levy M.J."/>
            <person name="McMahan L."/>
            <person name="Van Buren P."/>
            <person name="Vaughn M.W."/>
            <person name="Ying K."/>
            <person name="Yeh C.-T."/>
            <person name="Emrich S.J."/>
            <person name="Jia Y."/>
            <person name="Kalyanaraman A."/>
            <person name="Hsia A.-P."/>
            <person name="Barbazuk W.B."/>
            <person name="Baucom R.S."/>
            <person name="Brutnell T.P."/>
            <person name="Carpita N.C."/>
            <person name="Chaparro C."/>
            <person name="Chia J.-M."/>
            <person name="Deragon J.-M."/>
            <person name="Estill J.C."/>
            <person name="Fu Y."/>
            <person name="Jeddeloh J.A."/>
            <person name="Han Y."/>
            <person name="Lee H."/>
            <person name="Li P."/>
            <person name="Lisch D.R."/>
            <person name="Liu S."/>
            <person name="Liu Z."/>
            <person name="Nagel D.H."/>
            <person name="McCann M.C."/>
            <person name="SanMiguel P."/>
            <person name="Myers A.M."/>
            <person name="Nettleton D."/>
            <person name="Nguyen J."/>
            <person name="Penning B.W."/>
            <person name="Ponnala L."/>
            <person name="Schneider K.L."/>
            <person name="Schwartz D.C."/>
            <person name="Sharma A."/>
            <person name="Soderlund C."/>
            <person name="Springer N.M."/>
            <person name="Sun Q."/>
            <person name="Wang H."/>
            <person name="Waterman M."/>
            <person name="Westerman R."/>
            <person name="Wolfgruber T.K."/>
            <person name="Yang L."/>
            <person name="Yu Y."/>
            <person name="Zhang L."/>
            <person name="Zhou S."/>
            <person name="Zhu Q."/>
            <person name="Bennetzen J.L."/>
            <person name="Dawe R.K."/>
            <person name="Jiang J."/>
            <person name="Jiang N."/>
            <person name="Presting G.G."/>
            <person name="Wessler S.R."/>
            <person name="Aluru S."/>
            <person name="Martienssen R.A."/>
            <person name="Clifton S.W."/>
            <person name="McCombie W.R."/>
            <person name="Wing R.A."/>
            <person name="Wilson R.K."/>
        </authorList>
    </citation>
    <scope>NUCLEOTIDE SEQUENCE [LARGE SCALE GENOMIC DNA]</scope>
    <source>
        <strain evidence="3">cv. B73</strain>
    </source>
</reference>
<keyword evidence="1" id="KW-0812">Transmembrane</keyword>
<evidence type="ECO:0000313" key="3">
    <source>
        <dbReference type="Proteomes" id="UP000007305"/>
    </source>
</evidence>
<evidence type="ECO:0000313" key="2">
    <source>
        <dbReference type="EnsemblPlants" id="Zm00001eb360760_P001"/>
    </source>
</evidence>
<evidence type="ECO:0000256" key="1">
    <source>
        <dbReference type="SAM" id="Phobius"/>
    </source>
</evidence>
<proteinExistence type="predicted"/>
<protein>
    <submittedName>
        <fullName evidence="2">Uncharacterized protein</fullName>
    </submittedName>
</protein>
<feature type="transmembrane region" description="Helical" evidence="1">
    <location>
        <begin position="81"/>
        <end position="103"/>
    </location>
</feature>